<protein>
    <submittedName>
        <fullName evidence="3">Aldehyde dehydrogenase</fullName>
    </submittedName>
</protein>
<organism evidence="3 4">
    <name type="scientific">Mycolicibacterium wolinskyi</name>
    <dbReference type="NCBI Taxonomy" id="59750"/>
    <lineage>
        <taxon>Bacteria</taxon>
        <taxon>Bacillati</taxon>
        <taxon>Actinomycetota</taxon>
        <taxon>Actinomycetes</taxon>
        <taxon>Mycobacteriales</taxon>
        <taxon>Mycobacteriaceae</taxon>
        <taxon>Mycolicibacterium</taxon>
    </lineage>
</organism>
<dbReference type="Proteomes" id="UP000070612">
    <property type="component" value="Unassembled WGS sequence"/>
</dbReference>
<keyword evidence="1" id="KW-0560">Oxidoreductase</keyword>
<dbReference type="InterPro" id="IPR016162">
    <property type="entry name" value="Ald_DH_N"/>
</dbReference>
<dbReference type="InterPro" id="IPR044151">
    <property type="entry name" value="ALDH_KGSADH"/>
</dbReference>
<dbReference type="PATRIC" id="fig|59750.3.peg.7192"/>
<dbReference type="PANTHER" id="PTHR43353">
    <property type="entry name" value="SUCCINATE-SEMIALDEHYDE DEHYDROGENASE, MITOCHONDRIAL"/>
    <property type="match status" value="1"/>
</dbReference>
<dbReference type="Gene3D" id="3.40.309.10">
    <property type="entry name" value="Aldehyde Dehydrogenase, Chain A, domain 2"/>
    <property type="match status" value="1"/>
</dbReference>
<dbReference type="InterPro" id="IPR015590">
    <property type="entry name" value="Aldehyde_DH_dom"/>
</dbReference>
<dbReference type="InterPro" id="IPR016161">
    <property type="entry name" value="Ald_DH/histidinol_DH"/>
</dbReference>
<dbReference type="Gene3D" id="3.40.605.10">
    <property type="entry name" value="Aldehyde Dehydrogenase, Chain A, domain 1"/>
    <property type="match status" value="1"/>
</dbReference>
<dbReference type="PANTHER" id="PTHR43353:SF3">
    <property type="entry name" value="ALDEHYDE DEHYDROGENASE-RELATED"/>
    <property type="match status" value="1"/>
</dbReference>
<dbReference type="CDD" id="cd07129">
    <property type="entry name" value="ALDH_KGSADH"/>
    <property type="match status" value="1"/>
</dbReference>
<evidence type="ECO:0000313" key="3">
    <source>
        <dbReference type="EMBL" id="KWX23207.1"/>
    </source>
</evidence>
<dbReference type="SUPFAM" id="SSF53720">
    <property type="entry name" value="ALDH-like"/>
    <property type="match status" value="1"/>
</dbReference>
<dbReference type="Pfam" id="PF00171">
    <property type="entry name" value="Aldedh"/>
    <property type="match status" value="1"/>
</dbReference>
<evidence type="ECO:0000259" key="2">
    <source>
        <dbReference type="Pfam" id="PF00171"/>
    </source>
</evidence>
<proteinExistence type="predicted"/>
<dbReference type="RefSeq" id="WP_067850212.1">
    <property type="nucleotide sequence ID" value="NZ_LGTW01000009.1"/>
</dbReference>
<dbReference type="AlphaFoldDB" id="A0A132PLZ1"/>
<accession>A0A132PLZ1</accession>
<feature type="domain" description="Aldehyde dehydrogenase" evidence="2">
    <location>
        <begin position="4"/>
        <end position="418"/>
    </location>
</feature>
<keyword evidence="4" id="KW-1185">Reference proteome</keyword>
<gene>
    <name evidence="3" type="ORF">AFM11_15385</name>
</gene>
<dbReference type="EMBL" id="LGTW01000009">
    <property type="protein sequence ID" value="KWX23207.1"/>
    <property type="molecule type" value="Genomic_DNA"/>
</dbReference>
<dbReference type="InterPro" id="IPR016163">
    <property type="entry name" value="Ald_DH_C"/>
</dbReference>
<dbReference type="GO" id="GO:0016620">
    <property type="term" value="F:oxidoreductase activity, acting on the aldehyde or oxo group of donors, NAD or NADP as acceptor"/>
    <property type="evidence" value="ECO:0007669"/>
    <property type="project" value="InterPro"/>
</dbReference>
<sequence length="459" mass="48145">MNTLDSVLEAAHIARIPAARASTTERAAWLRAIADGLDAHSDTLVALAAEETQLPEPRLRGEVARTTFQARLFAERVESGDLLDVRVDRADPDWPMGPRPDLIRGYVPIGPVLVFAASNFPFAFSVAGGDTVSALAVGCPVVVKTHEAHPKLAQATADIVTTSLASAGAPDGVFGTIHSREDGIRAIQDARIKAAGFTGSEAGGRALYDLAASRPDPIPFFGELGSTNPVVITPAGWRERADDIVDGFTSSFTMGCGQFCTKPGVVLVPDRDAFVDKMALQPVHPMLDERIARGFEQTLHELCDRQAVKVLLTGPRGANSPAATVLGTDADAVLADPAIVTTEMFGPASVLVSYRDIAQAVEVLGAVPGALTATIQGTTAGDPDAPRLIEAMSYLAGRVIYNQWPTGVTVSDAQQHGGPWPATTASTTTSVGTAAAQRFARPVAFQNMPADLLSPVLGR</sequence>
<name>A0A132PLZ1_9MYCO</name>
<evidence type="ECO:0000313" key="4">
    <source>
        <dbReference type="Proteomes" id="UP000070612"/>
    </source>
</evidence>
<reference evidence="3 4" key="1">
    <citation type="submission" date="2015-07" db="EMBL/GenBank/DDBJ databases">
        <title>A draft genome sequence of Mycobacterium wolinskyi.</title>
        <authorList>
            <person name="de Man T.J."/>
            <person name="Perry K.A."/>
            <person name="Coulliette A.D."/>
            <person name="Jensen B."/>
            <person name="Toney N.C."/>
            <person name="Limbago B.M."/>
            <person name="Noble-Wang J."/>
        </authorList>
    </citation>
    <scope>NUCLEOTIDE SEQUENCE [LARGE SCALE GENOMIC DNA]</scope>
    <source>
        <strain evidence="3 4">CDC_01</strain>
    </source>
</reference>
<comment type="caution">
    <text evidence="3">The sequence shown here is derived from an EMBL/GenBank/DDBJ whole genome shotgun (WGS) entry which is preliminary data.</text>
</comment>
<evidence type="ECO:0000256" key="1">
    <source>
        <dbReference type="ARBA" id="ARBA00023002"/>
    </source>
</evidence>
<dbReference type="InterPro" id="IPR050740">
    <property type="entry name" value="Aldehyde_DH_Superfamily"/>
</dbReference>